<dbReference type="EMBL" id="GL349467">
    <property type="protein sequence ID" value="KNC51425.1"/>
    <property type="molecule type" value="Genomic_DNA"/>
</dbReference>
<feature type="compositionally biased region" description="Polar residues" evidence="1">
    <location>
        <begin position="214"/>
        <end position="240"/>
    </location>
</feature>
<evidence type="ECO:0000313" key="2">
    <source>
        <dbReference type="EMBL" id="KNC51425.1"/>
    </source>
</evidence>
<feature type="region of interest" description="Disordered" evidence="1">
    <location>
        <begin position="214"/>
        <end position="265"/>
    </location>
</feature>
<accession>A0A0L0DGU7</accession>
<gene>
    <name evidence="2" type="ORF">AMSG_07617</name>
</gene>
<evidence type="ECO:0000313" key="3">
    <source>
        <dbReference type="Proteomes" id="UP000054408"/>
    </source>
</evidence>
<evidence type="ECO:0000256" key="1">
    <source>
        <dbReference type="SAM" id="MobiDB-lite"/>
    </source>
</evidence>
<dbReference type="Proteomes" id="UP000054408">
    <property type="component" value="Unassembled WGS sequence"/>
</dbReference>
<protein>
    <submittedName>
        <fullName evidence="2">Uncharacterized protein</fullName>
    </submittedName>
</protein>
<name>A0A0L0DGU7_THETB</name>
<dbReference type="AlphaFoldDB" id="A0A0L0DGU7"/>
<keyword evidence="3" id="KW-1185">Reference proteome</keyword>
<reference evidence="2 3" key="1">
    <citation type="submission" date="2010-05" db="EMBL/GenBank/DDBJ databases">
        <title>The Genome Sequence of Thecamonas trahens ATCC 50062.</title>
        <authorList>
            <consortium name="The Broad Institute Genome Sequencing Platform"/>
            <person name="Russ C."/>
            <person name="Cuomo C."/>
            <person name="Shea T."/>
            <person name="Young S.K."/>
            <person name="Zeng Q."/>
            <person name="Koehrsen M."/>
            <person name="Haas B."/>
            <person name="Borodovsky M."/>
            <person name="Guigo R."/>
            <person name="Alvarado L."/>
            <person name="Berlin A."/>
            <person name="Bochicchio J."/>
            <person name="Borenstein D."/>
            <person name="Chapman S."/>
            <person name="Chen Z."/>
            <person name="Freedman E."/>
            <person name="Gellesch M."/>
            <person name="Goldberg J."/>
            <person name="Griggs A."/>
            <person name="Gujja S."/>
            <person name="Heilman E."/>
            <person name="Heiman D."/>
            <person name="Hepburn T."/>
            <person name="Howarth C."/>
            <person name="Jen D."/>
            <person name="Larson L."/>
            <person name="Mehta T."/>
            <person name="Park D."/>
            <person name="Pearson M."/>
            <person name="Roberts A."/>
            <person name="Saif S."/>
            <person name="Shenoy N."/>
            <person name="Sisk P."/>
            <person name="Stolte C."/>
            <person name="Sykes S."/>
            <person name="Thomson T."/>
            <person name="Walk T."/>
            <person name="White J."/>
            <person name="Yandava C."/>
            <person name="Burger G."/>
            <person name="Gray M.W."/>
            <person name="Holland P.W.H."/>
            <person name="King N."/>
            <person name="Lang F.B.F."/>
            <person name="Roger A.J."/>
            <person name="Ruiz-Trillo I."/>
            <person name="Lander E."/>
            <person name="Nusbaum C."/>
        </authorList>
    </citation>
    <scope>NUCLEOTIDE SEQUENCE [LARGE SCALE GENOMIC DNA]</scope>
    <source>
        <strain evidence="2 3">ATCC 50062</strain>
    </source>
</reference>
<dbReference type="GeneID" id="25566494"/>
<sequence length="349" mass="37152">MGRRAARRKTKYESLTKHARELQSQLASQSLGPIALQNLGFATSLPPPPTQLLPLTRMPQTEDAVRGIAPLAETGPGQSEISAKELQDEMAKLQMMQKMFTCQYRQRVLLDSQMMLELGRPQSHLAQLAPPPLPISLTAVPPQFMSGPCTLTPVQKAAMLKHLQALQAQQNSEMERELVHMYEMRTAHLEKHVQMREQMRELGISNVAAEQLSTPTPMSFDSPAPSGSNPFAITSSTPTNAAAEAAAPGDDIPASRGATTSGSPMAVSAVASPSLSSLPSLDTWNESSLRSLPTPGVNGDVSAHSFASLDSSGLFAPSGAAAMDLGGSSAVADAYLNILQGTSNRAENW</sequence>
<organism evidence="2 3">
    <name type="scientific">Thecamonas trahens ATCC 50062</name>
    <dbReference type="NCBI Taxonomy" id="461836"/>
    <lineage>
        <taxon>Eukaryota</taxon>
        <taxon>Apusozoa</taxon>
        <taxon>Apusomonadida</taxon>
        <taxon>Apusomonadidae</taxon>
        <taxon>Thecamonas</taxon>
    </lineage>
</organism>
<proteinExistence type="predicted"/>
<dbReference type="RefSeq" id="XP_013756089.1">
    <property type="nucleotide sequence ID" value="XM_013900635.1"/>
</dbReference>